<proteinExistence type="predicted"/>
<gene>
    <name evidence="4" type="ORF">I0Q91_13695</name>
</gene>
<reference evidence="4" key="1">
    <citation type="submission" date="2020-11" db="EMBL/GenBank/DDBJ databases">
        <title>Halonatronomonas betainensis gen. nov., sp. nov. a novel haloalkaliphilic representative of the family Halanaerobiacae capable of betaine degradation.</title>
        <authorList>
            <person name="Boltyanskaya Y."/>
            <person name="Kevbrin V."/>
            <person name="Detkova E."/>
            <person name="Grouzdev D.S."/>
            <person name="Koziaeva V."/>
            <person name="Zhilina T."/>
        </authorList>
    </citation>
    <scope>NUCLEOTIDE SEQUENCE</scope>
    <source>
        <strain evidence="4">Z-7014</strain>
    </source>
</reference>
<dbReference type="GO" id="GO:0016491">
    <property type="term" value="F:oxidoreductase activity"/>
    <property type="evidence" value="ECO:0007669"/>
    <property type="project" value="InterPro"/>
</dbReference>
<dbReference type="InterPro" id="IPR005025">
    <property type="entry name" value="FMN_Rdtase-like_dom"/>
</dbReference>
<organism evidence="4 5">
    <name type="scientific">Halonatronomonas betaini</name>
    <dbReference type="NCBI Taxonomy" id="2778430"/>
    <lineage>
        <taxon>Bacteria</taxon>
        <taxon>Bacillati</taxon>
        <taxon>Bacillota</taxon>
        <taxon>Clostridia</taxon>
        <taxon>Halanaerobiales</taxon>
        <taxon>Halarsenatibacteraceae</taxon>
        <taxon>Halonatronomonas</taxon>
    </lineage>
</organism>
<dbReference type="PANTHER" id="PTHR43278:SF2">
    <property type="entry name" value="IRON-SULFUR FLAVOPROTEIN"/>
    <property type="match status" value="1"/>
</dbReference>
<accession>A0A931AUF5</accession>
<evidence type="ECO:0000256" key="2">
    <source>
        <dbReference type="ARBA" id="ARBA00022643"/>
    </source>
</evidence>
<evidence type="ECO:0000313" key="4">
    <source>
        <dbReference type="EMBL" id="MBF8438141.1"/>
    </source>
</evidence>
<dbReference type="PANTHER" id="PTHR43278">
    <property type="entry name" value="NAD(P)H-DEPENDENT FMN-CONTAINING OXIDOREDUCTASE YWQN-RELATED"/>
    <property type="match status" value="1"/>
</dbReference>
<dbReference type="InterPro" id="IPR029039">
    <property type="entry name" value="Flavoprotein-like_sf"/>
</dbReference>
<evidence type="ECO:0000256" key="1">
    <source>
        <dbReference type="ARBA" id="ARBA00022630"/>
    </source>
</evidence>
<comment type="caution">
    <text evidence="4">The sequence shown here is derived from an EMBL/GenBank/DDBJ whole genome shotgun (WGS) entry which is preliminary data.</text>
</comment>
<dbReference type="EMBL" id="JADPIE010000010">
    <property type="protein sequence ID" value="MBF8438141.1"/>
    <property type="molecule type" value="Genomic_DNA"/>
</dbReference>
<dbReference type="RefSeq" id="WP_270455241.1">
    <property type="nucleotide sequence ID" value="NZ_JADPIE010000010.1"/>
</dbReference>
<dbReference type="SUPFAM" id="SSF52218">
    <property type="entry name" value="Flavoproteins"/>
    <property type="match status" value="1"/>
</dbReference>
<dbReference type="Proteomes" id="UP000621436">
    <property type="component" value="Unassembled WGS sequence"/>
</dbReference>
<dbReference type="Pfam" id="PF03358">
    <property type="entry name" value="FMN_red"/>
    <property type="match status" value="1"/>
</dbReference>
<evidence type="ECO:0000313" key="5">
    <source>
        <dbReference type="Proteomes" id="UP000621436"/>
    </source>
</evidence>
<name>A0A931AUF5_9FIRM</name>
<keyword evidence="1" id="KW-0285">Flavoprotein</keyword>
<keyword evidence="2" id="KW-0288">FMN</keyword>
<keyword evidence="5" id="KW-1185">Reference proteome</keyword>
<evidence type="ECO:0000259" key="3">
    <source>
        <dbReference type="Pfam" id="PF03358"/>
    </source>
</evidence>
<dbReference type="AlphaFoldDB" id="A0A931AUF5"/>
<sequence length="201" mass="22823">MLNILAIKGSPRSNSNSSFMLDKIIDGCKEKAVTENIEISEKIIKPFMMDIKTCTACFNCDKTAKCVFNDDMTELLKDFDRADIVLLASPIYFNGMPSHIKKMIDRCQPIWASKYVLEEPIIDRDKKRRSVLIGAAGAPGYEDQFIALEKVTSLFFRAINAKKFTQFLYPNTDDNLISEDEESLNKLNQIGKDLISEFVDD</sequence>
<protein>
    <submittedName>
        <fullName evidence="4">Flavodoxin family protein</fullName>
    </submittedName>
</protein>
<dbReference type="Gene3D" id="3.40.50.360">
    <property type="match status" value="1"/>
</dbReference>
<feature type="domain" description="NADPH-dependent FMN reductase-like" evidence="3">
    <location>
        <begin position="3"/>
        <end position="117"/>
    </location>
</feature>
<dbReference type="InterPro" id="IPR051796">
    <property type="entry name" value="ISF_SsuE-like"/>
</dbReference>